<feature type="binding site" evidence="4">
    <location>
        <position position="15"/>
    </location>
    <ligand>
        <name>a divalent metal cation</name>
        <dbReference type="ChEBI" id="CHEBI:60240"/>
        <label>1</label>
    </ligand>
</feature>
<dbReference type="Pfam" id="PF01026">
    <property type="entry name" value="TatD_DNase"/>
    <property type="match status" value="1"/>
</dbReference>
<feature type="binding site" evidence="4">
    <location>
        <position position="162"/>
    </location>
    <ligand>
        <name>a divalent metal cation</name>
        <dbReference type="ChEBI" id="CHEBI:60240"/>
        <label>2</label>
    </ligand>
</feature>
<evidence type="ECO:0000256" key="2">
    <source>
        <dbReference type="ARBA" id="ARBA00022723"/>
    </source>
</evidence>
<keyword evidence="2 4" id="KW-0479">Metal-binding</keyword>
<dbReference type="InterPro" id="IPR018228">
    <property type="entry name" value="DNase_TatD-rel_CS"/>
</dbReference>
<dbReference type="PROSITE" id="PS01137">
    <property type="entry name" value="TATD_1"/>
    <property type="match status" value="1"/>
</dbReference>
<name>A0A831ZY36_9BACT</name>
<proteinExistence type="inferred from homology"/>
<keyword evidence="3" id="KW-0378">Hydrolase</keyword>
<dbReference type="Gene3D" id="3.20.20.140">
    <property type="entry name" value="Metal-dependent hydrolases"/>
    <property type="match status" value="1"/>
</dbReference>
<dbReference type="PANTHER" id="PTHR46124:SF2">
    <property type="entry name" value="D-AMINOACYL-TRNA DEACYLASE"/>
    <property type="match status" value="1"/>
</dbReference>
<dbReference type="InterPro" id="IPR032466">
    <property type="entry name" value="Metal_Hydrolase"/>
</dbReference>
<feature type="binding site" evidence="4">
    <location>
        <position position="137"/>
    </location>
    <ligand>
        <name>a divalent metal cation</name>
        <dbReference type="ChEBI" id="CHEBI:60240"/>
        <label>2</label>
    </ligand>
</feature>
<dbReference type="InterPro" id="IPR001130">
    <property type="entry name" value="TatD-like"/>
</dbReference>
<dbReference type="GO" id="GO:0016788">
    <property type="term" value="F:hydrolase activity, acting on ester bonds"/>
    <property type="evidence" value="ECO:0007669"/>
    <property type="project" value="InterPro"/>
</dbReference>
<evidence type="ECO:0000256" key="4">
    <source>
        <dbReference type="PIRSR" id="PIRSR005902-1"/>
    </source>
</evidence>
<dbReference type="FunFam" id="3.20.20.140:FF:000005">
    <property type="entry name" value="TatD family hydrolase"/>
    <property type="match status" value="1"/>
</dbReference>
<accession>A0A831ZY36</accession>
<feature type="binding site" evidence="4">
    <location>
        <position position="17"/>
    </location>
    <ligand>
        <name>a divalent metal cation</name>
        <dbReference type="ChEBI" id="CHEBI:60240"/>
        <label>1</label>
    </ligand>
</feature>
<dbReference type="PIRSF" id="PIRSF005902">
    <property type="entry name" value="DNase_TatD"/>
    <property type="match status" value="1"/>
</dbReference>
<organism evidence="5">
    <name type="scientific">Desulfacinum infernum</name>
    <dbReference type="NCBI Taxonomy" id="35837"/>
    <lineage>
        <taxon>Bacteria</taxon>
        <taxon>Pseudomonadati</taxon>
        <taxon>Thermodesulfobacteriota</taxon>
        <taxon>Syntrophobacteria</taxon>
        <taxon>Syntrophobacterales</taxon>
        <taxon>Syntrophobacteraceae</taxon>
        <taxon>Desulfacinum</taxon>
    </lineage>
</organism>
<comment type="caution">
    <text evidence="5">The sequence shown here is derived from an EMBL/GenBank/DDBJ whole genome shotgun (WGS) entry which is preliminary data.</text>
</comment>
<feature type="binding site" evidence="4">
    <location>
        <position position="212"/>
    </location>
    <ligand>
        <name>a divalent metal cation</name>
        <dbReference type="ChEBI" id="CHEBI:60240"/>
        <label>1</label>
    </ligand>
</feature>
<dbReference type="AlphaFoldDB" id="A0A831ZY36"/>
<dbReference type="GO" id="GO:0046872">
    <property type="term" value="F:metal ion binding"/>
    <property type="evidence" value="ECO:0007669"/>
    <property type="project" value="UniProtKB-KW"/>
</dbReference>
<reference evidence="5" key="1">
    <citation type="journal article" date="2020" name="mSystems">
        <title>Genome- and Community-Level Interaction Insights into Carbon Utilization and Element Cycling Functions of Hydrothermarchaeota in Hydrothermal Sediment.</title>
        <authorList>
            <person name="Zhou Z."/>
            <person name="Liu Y."/>
            <person name="Xu W."/>
            <person name="Pan J."/>
            <person name="Luo Z.H."/>
            <person name="Li M."/>
        </authorList>
    </citation>
    <scope>NUCLEOTIDE SEQUENCE [LARGE SCALE GENOMIC DNA]</scope>
    <source>
        <strain evidence="5">SpSt-456</strain>
    </source>
</reference>
<dbReference type="PANTHER" id="PTHR46124">
    <property type="entry name" value="D-AMINOACYL-TRNA DEACYLASE"/>
    <property type="match status" value="1"/>
</dbReference>
<evidence type="ECO:0000256" key="3">
    <source>
        <dbReference type="ARBA" id="ARBA00022801"/>
    </source>
</evidence>
<dbReference type="CDD" id="cd01310">
    <property type="entry name" value="TatD_DNAse"/>
    <property type="match status" value="1"/>
</dbReference>
<protein>
    <submittedName>
        <fullName evidence="5">TatD family deoxyribonuclease</fullName>
    </submittedName>
</protein>
<dbReference type="NCBIfam" id="TIGR00010">
    <property type="entry name" value="YchF/TatD family DNA exonuclease"/>
    <property type="match status" value="1"/>
</dbReference>
<dbReference type="GO" id="GO:0004536">
    <property type="term" value="F:DNA nuclease activity"/>
    <property type="evidence" value="ECO:0007669"/>
    <property type="project" value="InterPro"/>
</dbReference>
<dbReference type="GO" id="GO:0005829">
    <property type="term" value="C:cytosol"/>
    <property type="evidence" value="ECO:0007669"/>
    <property type="project" value="TreeGrafter"/>
</dbReference>
<dbReference type="InterPro" id="IPR015991">
    <property type="entry name" value="TatD/YcfH-like"/>
</dbReference>
<evidence type="ECO:0000313" key="5">
    <source>
        <dbReference type="EMBL" id="HFK95760.1"/>
    </source>
</evidence>
<dbReference type="EMBL" id="DSTK01000004">
    <property type="protein sequence ID" value="HFK95760.1"/>
    <property type="molecule type" value="Genomic_DNA"/>
</dbReference>
<gene>
    <name evidence="5" type="ORF">ENS06_00365</name>
</gene>
<dbReference type="SUPFAM" id="SSF51556">
    <property type="entry name" value="Metallo-dependent hydrolases"/>
    <property type="match status" value="1"/>
</dbReference>
<sequence length="271" mass="30539">MTEAKEHGAWLVDTHAHLDFPELFGDLDGVFERCRAAGVAVVVTIGIDEKTSRTAVELSRRYSHVYATVGLHPHGARRLSDRDADTFVRLATEPKVVALGEMGLDYYRDRQPRPVQRACLEQQLELAVRCDKPAVFHIREAHEDFLKIVTPYAGRLRPSVLHCFSGDWATALRCLELGFYLSIPGTVTYKNAQEQQRVVRMAPLDRLLVETDAPYLTPVPFRGRPNEPSYVRCTAEKIAELRGCSFEEVAWATTRNAERVFGWGKDRGAQG</sequence>
<feature type="binding site" evidence="4">
    <location>
        <position position="101"/>
    </location>
    <ligand>
        <name>a divalent metal cation</name>
        <dbReference type="ChEBI" id="CHEBI:60240"/>
        <label>1</label>
    </ligand>
</feature>
<evidence type="ECO:0000256" key="1">
    <source>
        <dbReference type="ARBA" id="ARBA00009275"/>
    </source>
</evidence>
<comment type="similarity">
    <text evidence="1">Belongs to the metallo-dependent hydrolases superfamily. TatD-type hydrolase family.</text>
</comment>